<dbReference type="VEuPathDB" id="FungiDB:T551_02383"/>
<feature type="transmembrane region" description="Helical" evidence="5">
    <location>
        <begin position="24"/>
        <end position="46"/>
    </location>
</feature>
<dbReference type="RefSeq" id="XP_018229218.1">
    <property type="nucleotide sequence ID" value="XM_018374646.1"/>
</dbReference>
<dbReference type="GeneID" id="28940901"/>
<dbReference type="AlphaFoldDB" id="A0A0W4ZL61"/>
<dbReference type="Proteomes" id="UP000053447">
    <property type="component" value="Unassembled WGS sequence"/>
</dbReference>
<keyword evidence="5" id="KW-0999">Mitochondrion inner membrane</keyword>
<evidence type="ECO:0000256" key="4">
    <source>
        <dbReference type="ARBA" id="ARBA00023136"/>
    </source>
</evidence>
<dbReference type="PANTHER" id="PTHR23427:SF2">
    <property type="entry name" value="SURFEIT LOCUS PROTEIN 1"/>
    <property type="match status" value="1"/>
</dbReference>
<dbReference type="InterPro" id="IPR045214">
    <property type="entry name" value="Surf1/Surf4"/>
</dbReference>
<name>A0A0W4ZL61_PNEJ7</name>
<keyword evidence="4 5" id="KW-0472">Membrane</keyword>
<dbReference type="OrthoDB" id="10040024at2759"/>
<feature type="transmembrane region" description="Helical" evidence="5">
    <location>
        <begin position="232"/>
        <end position="251"/>
    </location>
</feature>
<comment type="similarity">
    <text evidence="5">Belongs to the SURF1 family.</text>
</comment>
<evidence type="ECO:0000313" key="6">
    <source>
        <dbReference type="EMBL" id="KTW29109.1"/>
    </source>
</evidence>
<comment type="subcellular location">
    <subcellularLocation>
        <location evidence="1">Membrane</location>
    </subcellularLocation>
    <subcellularLocation>
        <location evidence="5">Mitochondrion inner membrane</location>
        <topology evidence="5">Multi-pass membrane protein</topology>
    </subcellularLocation>
</comment>
<organism evidence="6 7">
    <name type="scientific">Pneumocystis jirovecii (strain RU7)</name>
    <name type="common">Human pneumocystis pneumonia agent</name>
    <dbReference type="NCBI Taxonomy" id="1408657"/>
    <lineage>
        <taxon>Eukaryota</taxon>
        <taxon>Fungi</taxon>
        <taxon>Dikarya</taxon>
        <taxon>Ascomycota</taxon>
        <taxon>Taphrinomycotina</taxon>
        <taxon>Pneumocystomycetes</taxon>
        <taxon>Pneumocystaceae</taxon>
        <taxon>Pneumocystis</taxon>
    </lineage>
</organism>
<accession>A0A0W4ZL61</accession>
<dbReference type="GO" id="GO:0005743">
    <property type="term" value="C:mitochondrial inner membrane"/>
    <property type="evidence" value="ECO:0007669"/>
    <property type="project" value="UniProtKB-SubCell"/>
</dbReference>
<dbReference type="eggNOG" id="KOG1563">
    <property type="taxonomic scope" value="Eukaryota"/>
</dbReference>
<evidence type="ECO:0000256" key="2">
    <source>
        <dbReference type="ARBA" id="ARBA00022692"/>
    </source>
</evidence>
<keyword evidence="2 5" id="KW-0812">Transmembrane</keyword>
<gene>
    <name evidence="6" type="ORF">T551_02383</name>
</gene>
<evidence type="ECO:0000313" key="7">
    <source>
        <dbReference type="Proteomes" id="UP000053447"/>
    </source>
</evidence>
<comment type="function">
    <text evidence="5">Probably involved in the biogenesis of the COX complex.</text>
</comment>
<comment type="caution">
    <text evidence="6">The sequence shown here is derived from an EMBL/GenBank/DDBJ whole genome shotgun (WGS) entry which is preliminary data.</text>
</comment>
<proteinExistence type="inferred from homology"/>
<dbReference type="GO" id="GO:0033617">
    <property type="term" value="P:mitochondrial respiratory chain complex IV assembly"/>
    <property type="evidence" value="ECO:0007669"/>
    <property type="project" value="TreeGrafter"/>
</dbReference>
<dbReference type="EMBL" id="LFWA01000010">
    <property type="protein sequence ID" value="KTW29109.1"/>
    <property type="molecule type" value="Genomic_DNA"/>
</dbReference>
<evidence type="ECO:0000256" key="3">
    <source>
        <dbReference type="ARBA" id="ARBA00022989"/>
    </source>
</evidence>
<sequence>MFNLCFSSKNSRHYTYFSFQRSSYIFKGLLSTIPVIAFGLGTWQYYRLQWKRNLIRNFEERLSNEPIRLTKDTNFFNLHKLEYQKVLITGRFKHDEEMLVGPLLFEGKNGYHVITPMEISDGCNCLINRGWIPSDMADPSKRTEGLSNEEVTIQGLIRLPPRNNLFTPTNKPELKKYYHVDIKQMSELTHSQPIYIEQLLENDPIMAAFLVTKGKPIGKTARLQIRNNHLEYMFTWYALSFTTSIMLYFILRTPLSPITRRIRHAKRLS</sequence>
<dbReference type="PROSITE" id="PS50895">
    <property type="entry name" value="SURF1"/>
    <property type="match status" value="1"/>
</dbReference>
<keyword evidence="3 5" id="KW-1133">Transmembrane helix</keyword>
<reference evidence="7" key="1">
    <citation type="journal article" date="2016" name="Nat. Commun.">
        <title>Genome analysis of three Pneumocystis species reveals adaptation mechanisms to life exclusively in mammalian hosts.</title>
        <authorList>
            <person name="Ma L."/>
            <person name="Chen Z."/>
            <person name="Huang D.W."/>
            <person name="Kutty G."/>
            <person name="Ishihara M."/>
            <person name="Wang H."/>
            <person name="Abouelleil A."/>
            <person name="Bishop L."/>
            <person name="Davey E."/>
            <person name="Deng R."/>
            <person name="Deng X."/>
            <person name="Fan L."/>
            <person name="Fantoni G."/>
            <person name="Fitzgerald M."/>
            <person name="Gogineni E."/>
            <person name="Goldberg J.M."/>
            <person name="Handley G."/>
            <person name="Hu X."/>
            <person name="Huber C."/>
            <person name="Jiao X."/>
            <person name="Jones K."/>
            <person name="Levin J.Z."/>
            <person name="Liu Y."/>
            <person name="Macdonald P."/>
            <person name="Melnikov A."/>
            <person name="Raley C."/>
            <person name="Sassi M."/>
            <person name="Sherman B.T."/>
            <person name="Song X."/>
            <person name="Sykes S."/>
            <person name="Tran B."/>
            <person name="Walsh L."/>
            <person name="Xia Y."/>
            <person name="Yang J."/>
            <person name="Young S."/>
            <person name="Zeng Q."/>
            <person name="Zheng X."/>
            <person name="Stephens R."/>
            <person name="Nusbaum C."/>
            <person name="Birren B.W."/>
            <person name="Azadi P."/>
            <person name="Lempicki R.A."/>
            <person name="Cuomo C.A."/>
            <person name="Kovacs J.A."/>
        </authorList>
    </citation>
    <scope>NUCLEOTIDE SEQUENCE [LARGE SCALE GENOMIC DNA]</scope>
    <source>
        <strain evidence="7">RU7</strain>
    </source>
</reference>
<dbReference type="Pfam" id="PF02104">
    <property type="entry name" value="SURF1"/>
    <property type="match status" value="1"/>
</dbReference>
<dbReference type="CDD" id="cd06662">
    <property type="entry name" value="SURF1"/>
    <property type="match status" value="1"/>
</dbReference>
<protein>
    <recommendedName>
        <fullName evidence="5">SURF1-like protein</fullName>
    </recommendedName>
</protein>
<dbReference type="InterPro" id="IPR002994">
    <property type="entry name" value="Surf1/Shy1"/>
</dbReference>
<evidence type="ECO:0000256" key="1">
    <source>
        <dbReference type="ARBA" id="ARBA00004370"/>
    </source>
</evidence>
<dbReference type="PANTHER" id="PTHR23427">
    <property type="entry name" value="SURFEIT LOCUS PROTEIN"/>
    <property type="match status" value="1"/>
</dbReference>
<dbReference type="STRING" id="1408657.A0A0W4ZL61"/>
<evidence type="ECO:0000256" key="5">
    <source>
        <dbReference type="RuleBase" id="RU363076"/>
    </source>
</evidence>
<keyword evidence="5" id="KW-0496">Mitochondrion</keyword>
<keyword evidence="7" id="KW-1185">Reference proteome</keyword>